<sequence length="262" mass="29353">MAFIPTILAVLAIASAQYTKTTTGNEFYKCIQKCKELCWNSDNPGTVCDDQCSVKFCYGDPQETISKLQIFLQQEGIIESQPEEQGEALEEGVPTTLPAQEETQSEEETQSIEEATEEESAATEEESATTEEESTTTEEESTHDEEPLPAVDPIVIEEEVPEEASEESESKEDYGKYATEHPSHPYHEFCKSNKDTPKPNTQVKKTQSGWGLAIIQYSLIAAVLLIIGKLYYSYRRQTKKVTYSFEEGESQVPYSKIATQKV</sequence>
<keyword evidence="2" id="KW-0472">Membrane</keyword>
<evidence type="ECO:0000256" key="3">
    <source>
        <dbReference type="SAM" id="SignalP"/>
    </source>
</evidence>
<keyword evidence="3" id="KW-0732">Signal</keyword>
<keyword evidence="2" id="KW-1133">Transmembrane helix</keyword>
<comment type="caution">
    <text evidence="4">The sequence shown here is derived from an EMBL/GenBank/DDBJ whole genome shotgun (WGS) entry which is preliminary data.</text>
</comment>
<gene>
    <name evidence="4" type="ORF">BSTOLATCC_MIC27283</name>
</gene>
<keyword evidence="2" id="KW-0812">Transmembrane</keyword>
<evidence type="ECO:0000256" key="2">
    <source>
        <dbReference type="SAM" id="Phobius"/>
    </source>
</evidence>
<feature type="compositionally biased region" description="Acidic residues" evidence="1">
    <location>
        <begin position="81"/>
        <end position="90"/>
    </location>
</feature>
<organism evidence="4 5">
    <name type="scientific">Blepharisma stoltei</name>
    <dbReference type="NCBI Taxonomy" id="1481888"/>
    <lineage>
        <taxon>Eukaryota</taxon>
        <taxon>Sar</taxon>
        <taxon>Alveolata</taxon>
        <taxon>Ciliophora</taxon>
        <taxon>Postciliodesmatophora</taxon>
        <taxon>Heterotrichea</taxon>
        <taxon>Heterotrichida</taxon>
        <taxon>Blepharismidae</taxon>
        <taxon>Blepharisma</taxon>
    </lineage>
</organism>
<feature type="signal peptide" evidence="3">
    <location>
        <begin position="1"/>
        <end position="16"/>
    </location>
</feature>
<name>A0AAU9J667_9CILI</name>
<protein>
    <submittedName>
        <fullName evidence="4">Uncharacterized protein</fullName>
    </submittedName>
</protein>
<feature type="transmembrane region" description="Helical" evidence="2">
    <location>
        <begin position="210"/>
        <end position="232"/>
    </location>
</feature>
<keyword evidence="5" id="KW-1185">Reference proteome</keyword>
<feature type="region of interest" description="Disordered" evidence="1">
    <location>
        <begin position="81"/>
        <end position="154"/>
    </location>
</feature>
<dbReference type="EMBL" id="CAJZBQ010000027">
    <property type="protein sequence ID" value="CAG9320700.1"/>
    <property type="molecule type" value="Genomic_DNA"/>
</dbReference>
<reference evidence="4" key="1">
    <citation type="submission" date="2021-09" db="EMBL/GenBank/DDBJ databases">
        <authorList>
            <consortium name="AG Swart"/>
            <person name="Singh M."/>
            <person name="Singh A."/>
            <person name="Seah K."/>
            <person name="Emmerich C."/>
        </authorList>
    </citation>
    <scope>NUCLEOTIDE SEQUENCE</scope>
    <source>
        <strain evidence="4">ATCC30299</strain>
    </source>
</reference>
<evidence type="ECO:0000256" key="1">
    <source>
        <dbReference type="SAM" id="MobiDB-lite"/>
    </source>
</evidence>
<dbReference type="AlphaFoldDB" id="A0AAU9J667"/>
<accession>A0AAU9J667</accession>
<dbReference type="Proteomes" id="UP001162131">
    <property type="component" value="Unassembled WGS sequence"/>
</dbReference>
<evidence type="ECO:0000313" key="5">
    <source>
        <dbReference type="Proteomes" id="UP001162131"/>
    </source>
</evidence>
<proteinExistence type="predicted"/>
<feature type="compositionally biased region" description="Acidic residues" evidence="1">
    <location>
        <begin position="103"/>
        <end position="143"/>
    </location>
</feature>
<feature type="chain" id="PRO_5043526951" evidence="3">
    <location>
        <begin position="17"/>
        <end position="262"/>
    </location>
</feature>
<evidence type="ECO:0000313" key="4">
    <source>
        <dbReference type="EMBL" id="CAG9320700.1"/>
    </source>
</evidence>